<evidence type="ECO:0000259" key="3">
    <source>
        <dbReference type="Pfam" id="PF03358"/>
    </source>
</evidence>
<keyword evidence="1" id="KW-0285">Flavoprotein</keyword>
<comment type="caution">
    <text evidence="4">The sequence shown here is derived from an EMBL/GenBank/DDBJ whole genome shotgun (WGS) entry which is preliminary data.</text>
</comment>
<name>A0A419T2Q5_9FIRM</name>
<keyword evidence="2" id="KW-0288">FMN</keyword>
<proteinExistence type="predicted"/>
<dbReference type="InterPro" id="IPR005025">
    <property type="entry name" value="FMN_Rdtase-like_dom"/>
</dbReference>
<evidence type="ECO:0000313" key="5">
    <source>
        <dbReference type="Proteomes" id="UP000284277"/>
    </source>
</evidence>
<dbReference type="Gene3D" id="3.40.50.360">
    <property type="match status" value="1"/>
</dbReference>
<dbReference type="EMBL" id="MCIA01000015">
    <property type="protein sequence ID" value="RKD31830.1"/>
    <property type="molecule type" value="Genomic_DNA"/>
</dbReference>
<evidence type="ECO:0000313" key="4">
    <source>
        <dbReference type="EMBL" id="RKD31830.1"/>
    </source>
</evidence>
<dbReference type="SUPFAM" id="SSF52218">
    <property type="entry name" value="Flavoproteins"/>
    <property type="match status" value="1"/>
</dbReference>
<gene>
    <name evidence="4" type="ORF">BET01_18850</name>
</gene>
<dbReference type="PANTHER" id="PTHR43278:SF2">
    <property type="entry name" value="IRON-SULFUR FLAVOPROTEIN"/>
    <property type="match status" value="1"/>
</dbReference>
<reference evidence="4 5" key="1">
    <citation type="submission" date="2016-08" db="EMBL/GenBank/DDBJ databases">
        <title>A new outlook on sporulation: Clostridium algidixylanolyticum.</title>
        <authorList>
            <person name="Poppleton D.I."/>
            <person name="Gribaldo S."/>
        </authorList>
    </citation>
    <scope>NUCLEOTIDE SEQUENCE [LARGE SCALE GENOMIC DNA]</scope>
    <source>
        <strain evidence="4 5">SPL73</strain>
    </source>
</reference>
<dbReference type="RefSeq" id="WP_120196737.1">
    <property type="nucleotide sequence ID" value="NZ_MCIA01000015.1"/>
</dbReference>
<evidence type="ECO:0000256" key="2">
    <source>
        <dbReference type="ARBA" id="ARBA00022643"/>
    </source>
</evidence>
<dbReference type="InterPro" id="IPR029039">
    <property type="entry name" value="Flavoprotein-like_sf"/>
</dbReference>
<sequence length="187" mass="21198">MKVVAIYGSARKNGNGAALVERAISNFADKNPELKRYYLSDMDIKSCLGCFACRKKEMCVRKDDMNNLLQDMIESDFVIFSSPVYMYDASGDFRLMINRMYPMIGGEPGRYTKRHPGKKCMIIMTQGAPTIMFRGAGRNIKRIIKSFGFDVFGLVRLGFANEKEAAEKNKSVLRKIDRVCSKVMKSL</sequence>
<feature type="domain" description="NADPH-dependent FMN reductase-like" evidence="3">
    <location>
        <begin position="1"/>
        <end position="125"/>
    </location>
</feature>
<dbReference type="PANTHER" id="PTHR43278">
    <property type="entry name" value="NAD(P)H-DEPENDENT FMN-CONTAINING OXIDOREDUCTASE YWQN-RELATED"/>
    <property type="match status" value="1"/>
</dbReference>
<dbReference type="AlphaFoldDB" id="A0A419T2Q5"/>
<dbReference type="OrthoDB" id="9805976at2"/>
<evidence type="ECO:0000256" key="1">
    <source>
        <dbReference type="ARBA" id="ARBA00022630"/>
    </source>
</evidence>
<keyword evidence="5" id="KW-1185">Reference proteome</keyword>
<dbReference type="InterPro" id="IPR051796">
    <property type="entry name" value="ISF_SsuE-like"/>
</dbReference>
<dbReference type="GO" id="GO:0016491">
    <property type="term" value="F:oxidoreductase activity"/>
    <property type="evidence" value="ECO:0007669"/>
    <property type="project" value="InterPro"/>
</dbReference>
<dbReference type="Pfam" id="PF03358">
    <property type="entry name" value="FMN_red"/>
    <property type="match status" value="1"/>
</dbReference>
<protein>
    <recommendedName>
        <fullName evidence="3">NADPH-dependent FMN reductase-like domain-containing protein</fullName>
    </recommendedName>
</protein>
<organism evidence="4 5">
    <name type="scientific">Lacrimispora algidixylanolytica</name>
    <dbReference type="NCBI Taxonomy" id="94868"/>
    <lineage>
        <taxon>Bacteria</taxon>
        <taxon>Bacillati</taxon>
        <taxon>Bacillota</taxon>
        <taxon>Clostridia</taxon>
        <taxon>Lachnospirales</taxon>
        <taxon>Lachnospiraceae</taxon>
        <taxon>Lacrimispora</taxon>
    </lineage>
</organism>
<dbReference type="Proteomes" id="UP000284277">
    <property type="component" value="Unassembled WGS sequence"/>
</dbReference>
<accession>A0A419T2Q5</accession>